<comment type="caution">
    <text evidence="16">The sequence shown here is derived from an EMBL/GenBank/DDBJ whole genome shotgun (WGS) entry which is preliminary data.</text>
</comment>
<dbReference type="GO" id="GO:0045944">
    <property type="term" value="P:positive regulation of transcription by RNA polymerase II"/>
    <property type="evidence" value="ECO:0007669"/>
    <property type="project" value="TreeGrafter"/>
</dbReference>
<accession>A0AAV4S2B6</accession>
<evidence type="ECO:0000256" key="11">
    <source>
        <dbReference type="ARBA" id="ARBA00023242"/>
    </source>
</evidence>
<keyword evidence="3" id="KW-0678">Repressor</keyword>
<evidence type="ECO:0000313" key="16">
    <source>
        <dbReference type="EMBL" id="GIY28200.1"/>
    </source>
</evidence>
<dbReference type="GO" id="GO:0007507">
    <property type="term" value="P:heart development"/>
    <property type="evidence" value="ECO:0007669"/>
    <property type="project" value="TreeGrafter"/>
</dbReference>
<comment type="subcellular location">
    <subcellularLocation>
        <location evidence="1">Nucleus</location>
    </subcellularLocation>
</comment>
<keyword evidence="6 12" id="KW-0863">Zinc-finger</keyword>
<dbReference type="GO" id="GO:0003677">
    <property type="term" value="F:DNA binding"/>
    <property type="evidence" value="ECO:0007669"/>
    <property type="project" value="UniProtKB-KW"/>
</dbReference>
<gene>
    <name evidence="16" type="ORF">CDAR_58661</name>
</gene>
<evidence type="ECO:0000256" key="6">
    <source>
        <dbReference type="ARBA" id="ARBA00022771"/>
    </source>
</evidence>
<protein>
    <recommendedName>
        <fullName evidence="18">C2H2-type domain-containing protein</fullName>
    </recommendedName>
</protein>
<proteinExistence type="inferred from homology"/>
<dbReference type="GO" id="GO:0030154">
    <property type="term" value="P:cell differentiation"/>
    <property type="evidence" value="ECO:0007669"/>
    <property type="project" value="UniProtKB-ARBA"/>
</dbReference>
<evidence type="ECO:0000256" key="2">
    <source>
        <dbReference type="ARBA" id="ARBA00006991"/>
    </source>
</evidence>
<dbReference type="EMBL" id="BPLQ01007157">
    <property type="protein sequence ID" value="GIY28200.1"/>
    <property type="molecule type" value="Genomic_DNA"/>
</dbReference>
<evidence type="ECO:0000256" key="9">
    <source>
        <dbReference type="ARBA" id="ARBA00023125"/>
    </source>
</evidence>
<evidence type="ECO:0000256" key="8">
    <source>
        <dbReference type="ARBA" id="ARBA00023015"/>
    </source>
</evidence>
<dbReference type="PROSITE" id="PS50157">
    <property type="entry name" value="ZINC_FINGER_C2H2_2"/>
    <property type="match status" value="1"/>
</dbReference>
<feature type="compositionally biased region" description="Low complexity" evidence="13">
    <location>
        <begin position="116"/>
        <end position="132"/>
    </location>
</feature>
<evidence type="ECO:0000259" key="14">
    <source>
        <dbReference type="PROSITE" id="PS50157"/>
    </source>
</evidence>
<feature type="region of interest" description="Disordered" evidence="13">
    <location>
        <begin position="61"/>
        <end position="132"/>
    </location>
</feature>
<evidence type="ECO:0000256" key="3">
    <source>
        <dbReference type="ARBA" id="ARBA00022491"/>
    </source>
</evidence>
<evidence type="ECO:0000256" key="5">
    <source>
        <dbReference type="ARBA" id="ARBA00022737"/>
    </source>
</evidence>
<dbReference type="PROSITE" id="PS51810">
    <property type="entry name" value="ZF_CCHC_FOG"/>
    <property type="match status" value="1"/>
</dbReference>
<evidence type="ECO:0000256" key="13">
    <source>
        <dbReference type="SAM" id="MobiDB-lite"/>
    </source>
</evidence>
<keyword evidence="11" id="KW-0539">Nucleus</keyword>
<dbReference type="GO" id="GO:0008270">
    <property type="term" value="F:zinc ion binding"/>
    <property type="evidence" value="ECO:0007669"/>
    <property type="project" value="UniProtKB-KW"/>
</dbReference>
<feature type="compositionally biased region" description="Low complexity" evidence="13">
    <location>
        <begin position="67"/>
        <end position="81"/>
    </location>
</feature>
<evidence type="ECO:0008006" key="18">
    <source>
        <dbReference type="Google" id="ProtNLM"/>
    </source>
</evidence>
<keyword evidence="5" id="KW-0677">Repeat</keyword>
<evidence type="ECO:0000256" key="10">
    <source>
        <dbReference type="ARBA" id="ARBA00023163"/>
    </source>
</evidence>
<dbReference type="PANTHER" id="PTHR12958">
    <property type="entry name" value="FRIEND OF GATA2-RELATED"/>
    <property type="match status" value="1"/>
</dbReference>
<keyword evidence="10" id="KW-0804">Transcription</keyword>
<evidence type="ECO:0000256" key="1">
    <source>
        <dbReference type="ARBA" id="ARBA00004123"/>
    </source>
</evidence>
<keyword evidence="4" id="KW-0479">Metal-binding</keyword>
<reference evidence="16 17" key="1">
    <citation type="submission" date="2021-06" db="EMBL/GenBank/DDBJ databases">
        <title>Caerostris darwini draft genome.</title>
        <authorList>
            <person name="Kono N."/>
            <person name="Arakawa K."/>
        </authorList>
    </citation>
    <scope>NUCLEOTIDE SEQUENCE [LARGE SCALE GENOMIC DNA]</scope>
</reference>
<dbReference type="FunFam" id="3.30.160.60:FF:000075">
    <property type="entry name" value="Putative zinc finger protein 536"/>
    <property type="match status" value="1"/>
</dbReference>
<dbReference type="Pfam" id="PF13909">
    <property type="entry name" value="zf-H2C2_5"/>
    <property type="match status" value="2"/>
</dbReference>
<keyword evidence="7" id="KW-0862">Zinc</keyword>
<dbReference type="InterPro" id="IPR039746">
    <property type="entry name" value="FOG"/>
</dbReference>
<evidence type="ECO:0000256" key="4">
    <source>
        <dbReference type="ARBA" id="ARBA00022723"/>
    </source>
</evidence>
<dbReference type="Proteomes" id="UP001054837">
    <property type="component" value="Unassembled WGS sequence"/>
</dbReference>
<keyword evidence="17" id="KW-1185">Reference proteome</keyword>
<dbReference type="AlphaFoldDB" id="A0AAV4S2B6"/>
<dbReference type="GO" id="GO:0061629">
    <property type="term" value="F:RNA polymerase II-specific DNA-binding transcription factor binding"/>
    <property type="evidence" value="ECO:0007669"/>
    <property type="project" value="InterPro"/>
</dbReference>
<dbReference type="GO" id="GO:0005634">
    <property type="term" value="C:nucleus"/>
    <property type="evidence" value="ECO:0007669"/>
    <property type="project" value="UniProtKB-SubCell"/>
</dbReference>
<dbReference type="Gene3D" id="3.30.160.60">
    <property type="entry name" value="Classic Zinc Finger"/>
    <property type="match status" value="1"/>
</dbReference>
<dbReference type="SUPFAM" id="SSF57667">
    <property type="entry name" value="beta-beta-alpha zinc fingers"/>
    <property type="match status" value="3"/>
</dbReference>
<evidence type="ECO:0000313" key="17">
    <source>
        <dbReference type="Proteomes" id="UP001054837"/>
    </source>
</evidence>
<comment type="similarity">
    <text evidence="2">Belongs to the krueppel C2H2-type zinc-finger protein family.</text>
</comment>
<dbReference type="GO" id="GO:0000122">
    <property type="term" value="P:negative regulation of transcription by RNA polymerase II"/>
    <property type="evidence" value="ECO:0007669"/>
    <property type="project" value="TreeGrafter"/>
</dbReference>
<dbReference type="SMART" id="SM00355">
    <property type="entry name" value="ZnF_C2H2"/>
    <property type="match status" value="2"/>
</dbReference>
<feature type="compositionally biased region" description="Polar residues" evidence="13">
    <location>
        <begin position="92"/>
        <end position="107"/>
    </location>
</feature>
<dbReference type="InterPro" id="IPR036236">
    <property type="entry name" value="Znf_C2H2_sf"/>
</dbReference>
<evidence type="ECO:0000259" key="15">
    <source>
        <dbReference type="PROSITE" id="PS51810"/>
    </source>
</evidence>
<feature type="domain" description="C2H2-type" evidence="14">
    <location>
        <begin position="6"/>
        <end position="33"/>
    </location>
</feature>
<keyword evidence="8" id="KW-0805">Transcription regulation</keyword>
<sequence>MSRSLFKCPYCNYSSKWKSNLTRHVRVHEDSPLTSYSANCDIQFASNENYQAHKEYYCSTRPDQESIDSSSSPTPTQQPQNQEHHPIALPNQPRSPGSSTPIVVTSESESRDFINSSSSPTPTPSSTPAAEASSASVTRMSLFFKCPYCSYSSDWPARLNRHVSGVHGDSSVEDGIADLPLTTPPLDRYSATCDIQFSLSKNYQVHKELFCSTRHVPESIDSSSSPTPTQQLQQ</sequence>
<dbReference type="GO" id="GO:0009653">
    <property type="term" value="P:anatomical structure morphogenesis"/>
    <property type="evidence" value="ECO:0007669"/>
    <property type="project" value="UniProtKB-ARBA"/>
</dbReference>
<evidence type="ECO:0000256" key="12">
    <source>
        <dbReference type="PROSITE-ProRule" id="PRU00042"/>
    </source>
</evidence>
<keyword evidence="9" id="KW-0238">DNA-binding</keyword>
<evidence type="ECO:0000256" key="7">
    <source>
        <dbReference type="ARBA" id="ARBA00022833"/>
    </source>
</evidence>
<feature type="domain" description="CCHC FOG-type" evidence="15">
    <location>
        <begin position="29"/>
        <end position="62"/>
    </location>
</feature>
<organism evidence="16 17">
    <name type="scientific">Caerostris darwini</name>
    <dbReference type="NCBI Taxonomy" id="1538125"/>
    <lineage>
        <taxon>Eukaryota</taxon>
        <taxon>Metazoa</taxon>
        <taxon>Ecdysozoa</taxon>
        <taxon>Arthropoda</taxon>
        <taxon>Chelicerata</taxon>
        <taxon>Arachnida</taxon>
        <taxon>Araneae</taxon>
        <taxon>Araneomorphae</taxon>
        <taxon>Entelegynae</taxon>
        <taxon>Araneoidea</taxon>
        <taxon>Araneidae</taxon>
        <taxon>Caerostris</taxon>
    </lineage>
</organism>
<dbReference type="InterPro" id="IPR034731">
    <property type="entry name" value="Znf_CCHC_FOG"/>
</dbReference>
<name>A0AAV4S2B6_9ARAC</name>
<dbReference type="InterPro" id="IPR013087">
    <property type="entry name" value="Znf_C2H2_type"/>
</dbReference>
<dbReference type="PANTHER" id="PTHR12958:SF3">
    <property type="entry name" value="ZINC FINGER PROTEIN USH"/>
    <property type="match status" value="1"/>
</dbReference>